<dbReference type="Proteomes" id="UP000192596">
    <property type="component" value="Unassembled WGS sequence"/>
</dbReference>
<evidence type="ECO:0000256" key="1">
    <source>
        <dbReference type="SAM" id="MobiDB-lite"/>
    </source>
</evidence>
<dbReference type="AlphaFoldDB" id="A0A1V8SS40"/>
<sequence>MARTSFESRNNEDGYIRTNGDNYSLFNALDHYKTALPYEGQEYAPSVRDWTTIASKKRSGNASFVGRDRPPTTGPSIRVQPVAESIASRRQPVLPSIASEEQSIPTSATADREHAAAPTSNVEQPAMTATGHEQFVKDLPDVEKQPVEEPRKGA</sequence>
<evidence type="ECO:0000313" key="3">
    <source>
        <dbReference type="Proteomes" id="UP000192596"/>
    </source>
</evidence>
<comment type="caution">
    <text evidence="2">The sequence shown here is derived from an EMBL/GenBank/DDBJ whole genome shotgun (WGS) entry which is preliminary data.</text>
</comment>
<reference evidence="3" key="1">
    <citation type="submission" date="2017-03" db="EMBL/GenBank/DDBJ databases">
        <title>Genomes of endolithic fungi from Antarctica.</title>
        <authorList>
            <person name="Coleine C."/>
            <person name="Masonjones S."/>
            <person name="Stajich J.E."/>
        </authorList>
    </citation>
    <scope>NUCLEOTIDE SEQUENCE [LARGE SCALE GENOMIC DNA]</scope>
    <source>
        <strain evidence="3">CCFEE 5527</strain>
    </source>
</reference>
<keyword evidence="3" id="KW-1185">Reference proteome</keyword>
<protein>
    <submittedName>
        <fullName evidence="2">Uncharacterized protein</fullName>
    </submittedName>
</protein>
<feature type="compositionally biased region" description="Polar residues" evidence="1">
    <location>
        <begin position="99"/>
        <end position="109"/>
    </location>
</feature>
<evidence type="ECO:0000313" key="2">
    <source>
        <dbReference type="EMBL" id="OQO01983.1"/>
    </source>
</evidence>
<proteinExistence type="predicted"/>
<dbReference type="EMBL" id="NAJO01000029">
    <property type="protein sequence ID" value="OQO01983.1"/>
    <property type="molecule type" value="Genomic_DNA"/>
</dbReference>
<feature type="compositionally biased region" description="Basic and acidic residues" evidence="1">
    <location>
        <begin position="134"/>
        <end position="154"/>
    </location>
</feature>
<gene>
    <name evidence="2" type="ORF">B0A48_12456</name>
</gene>
<feature type="region of interest" description="Disordered" evidence="1">
    <location>
        <begin position="57"/>
        <end position="154"/>
    </location>
</feature>
<name>A0A1V8SS40_9PEZI</name>
<accession>A0A1V8SS40</accession>
<organism evidence="2 3">
    <name type="scientific">Cryoendolithus antarcticus</name>
    <dbReference type="NCBI Taxonomy" id="1507870"/>
    <lineage>
        <taxon>Eukaryota</taxon>
        <taxon>Fungi</taxon>
        <taxon>Dikarya</taxon>
        <taxon>Ascomycota</taxon>
        <taxon>Pezizomycotina</taxon>
        <taxon>Dothideomycetes</taxon>
        <taxon>Dothideomycetidae</taxon>
        <taxon>Cladosporiales</taxon>
        <taxon>Cladosporiaceae</taxon>
        <taxon>Cryoendolithus</taxon>
    </lineage>
</organism>
<dbReference type="InParanoid" id="A0A1V8SS40"/>